<evidence type="ECO:0000313" key="2">
    <source>
        <dbReference type="Proteomes" id="UP000320176"/>
    </source>
</evidence>
<proteinExistence type="predicted"/>
<evidence type="ECO:0000313" key="1">
    <source>
        <dbReference type="EMBL" id="TWT91988.1"/>
    </source>
</evidence>
<organism evidence="1 2">
    <name type="scientific">Stieleria varia</name>
    <dbReference type="NCBI Taxonomy" id="2528005"/>
    <lineage>
        <taxon>Bacteria</taxon>
        <taxon>Pseudomonadati</taxon>
        <taxon>Planctomycetota</taxon>
        <taxon>Planctomycetia</taxon>
        <taxon>Pirellulales</taxon>
        <taxon>Pirellulaceae</taxon>
        <taxon>Stieleria</taxon>
    </lineage>
</organism>
<dbReference type="InterPro" id="IPR006905">
    <property type="entry name" value="Flavin_halogenase"/>
</dbReference>
<dbReference type="EC" id="1.14.19.9" evidence="1"/>
<reference evidence="1 2" key="1">
    <citation type="submission" date="2019-02" db="EMBL/GenBank/DDBJ databases">
        <title>Deep-cultivation of Planctomycetes and their phenomic and genomic characterization uncovers novel biology.</title>
        <authorList>
            <person name="Wiegand S."/>
            <person name="Jogler M."/>
            <person name="Boedeker C."/>
            <person name="Pinto D."/>
            <person name="Vollmers J."/>
            <person name="Rivas-Marin E."/>
            <person name="Kohn T."/>
            <person name="Peeters S.H."/>
            <person name="Heuer A."/>
            <person name="Rast P."/>
            <person name="Oberbeckmann S."/>
            <person name="Bunk B."/>
            <person name="Jeske O."/>
            <person name="Meyerdierks A."/>
            <person name="Storesund J.E."/>
            <person name="Kallscheuer N."/>
            <person name="Luecker S."/>
            <person name="Lage O.M."/>
            <person name="Pohl T."/>
            <person name="Merkel B.J."/>
            <person name="Hornburger P."/>
            <person name="Mueller R.-W."/>
            <person name="Bruemmer F."/>
            <person name="Labrenz M."/>
            <person name="Spormann A.M."/>
            <person name="Op Den Camp H."/>
            <person name="Overmann J."/>
            <person name="Amann R."/>
            <person name="Jetten M.S.M."/>
            <person name="Mascher T."/>
            <person name="Medema M.H."/>
            <person name="Devos D.P."/>
            <person name="Kaster A.-K."/>
            <person name="Ovreas L."/>
            <person name="Rohde M."/>
            <person name="Galperin M.Y."/>
            <person name="Jogler C."/>
        </authorList>
    </citation>
    <scope>NUCLEOTIDE SEQUENCE [LARGE SCALE GENOMIC DNA]</scope>
    <source>
        <strain evidence="1 2">Pla52n</strain>
    </source>
</reference>
<protein>
    <submittedName>
        <fullName evidence="1">Flavin-dependent tryptophan halogenase RebH</fullName>
        <ecNumber evidence="1">1.14.19.9</ecNumber>
    </submittedName>
</protein>
<dbReference type="Gene3D" id="3.50.50.60">
    <property type="entry name" value="FAD/NAD(P)-binding domain"/>
    <property type="match status" value="1"/>
</dbReference>
<keyword evidence="1" id="KW-0560">Oxidoreductase</keyword>
<dbReference type="Proteomes" id="UP000320176">
    <property type="component" value="Unassembled WGS sequence"/>
</dbReference>
<keyword evidence="2" id="KW-1185">Reference proteome</keyword>
<dbReference type="SUPFAM" id="SSF51905">
    <property type="entry name" value="FAD/NAD(P)-binding domain"/>
    <property type="match status" value="1"/>
</dbReference>
<dbReference type="InterPro" id="IPR036188">
    <property type="entry name" value="FAD/NAD-bd_sf"/>
</dbReference>
<sequence>MTSYTGTFEPIDRIVIVGGGTAGWLSAAYLNQALKGSVHITVVESDAIGPIGVGEATIPSLRLTMGFLGFRDSDWMPEVGATYKSAIKFVNWCTCGPGGATHEYWHPFISRPEPSVLPYHCPFAMGIGQRVSLLHYALKHRLDGESRAIQQMLLPTQSLCEQHKAPINPLMPELSQEYAYHLDVTRLGEFLRQVATKRGVKRVVGHVTNVEHGGNGFITAVETKQENRLSADLFIDCTGFRGLLLNDALGEGIPIFGMQLLTRPTSQIHSIANSSSSRATFRFLTT</sequence>
<dbReference type="PANTHER" id="PTHR43747:SF4">
    <property type="entry name" value="FLAVIN-DEPENDENT TRYPTOPHAN HALOGENASE"/>
    <property type="match status" value="1"/>
</dbReference>
<dbReference type="AlphaFoldDB" id="A0A5C5ZYA3"/>
<accession>A0A5C5ZYA3</accession>
<dbReference type="InterPro" id="IPR050816">
    <property type="entry name" value="Flavin-dep_Halogenase_NPB"/>
</dbReference>
<comment type="caution">
    <text evidence="1">The sequence shown here is derived from an EMBL/GenBank/DDBJ whole genome shotgun (WGS) entry which is preliminary data.</text>
</comment>
<dbReference type="RefSeq" id="WP_146523367.1">
    <property type="nucleotide sequence ID" value="NZ_CP151726.1"/>
</dbReference>
<dbReference type="GO" id="GO:0004497">
    <property type="term" value="F:monooxygenase activity"/>
    <property type="evidence" value="ECO:0007669"/>
    <property type="project" value="InterPro"/>
</dbReference>
<dbReference type="PANTHER" id="PTHR43747">
    <property type="entry name" value="FAD-BINDING PROTEIN"/>
    <property type="match status" value="1"/>
</dbReference>
<dbReference type="OrthoDB" id="462203at2"/>
<name>A0A5C5ZYA3_9BACT</name>
<dbReference type="Pfam" id="PF04820">
    <property type="entry name" value="Trp_halogenase"/>
    <property type="match status" value="1"/>
</dbReference>
<dbReference type="EMBL" id="SJPN01000013">
    <property type="protein sequence ID" value="TWT91988.1"/>
    <property type="molecule type" value="Genomic_DNA"/>
</dbReference>
<gene>
    <name evidence="1" type="primary">rebH_2</name>
    <name evidence="1" type="ORF">Pla52n_64610</name>
</gene>